<evidence type="ECO:0000313" key="2">
    <source>
        <dbReference type="EMBL" id="KAL3675659.1"/>
    </source>
</evidence>
<feature type="region of interest" description="Disordered" evidence="1">
    <location>
        <begin position="206"/>
        <end position="274"/>
    </location>
</feature>
<evidence type="ECO:0000256" key="1">
    <source>
        <dbReference type="SAM" id="MobiDB-lite"/>
    </source>
</evidence>
<protein>
    <submittedName>
        <fullName evidence="2">Uncharacterized protein</fullName>
    </submittedName>
</protein>
<feature type="region of interest" description="Disordered" evidence="1">
    <location>
        <begin position="59"/>
        <end position="124"/>
    </location>
</feature>
<sequence length="311" mass="32841">MVDGVYSWGTVQVVTVPTVSPLGSCNVNLIHARDAIGGTDSGKPTNEDAFMQAPHIVNENRSPSRLLGQVPSRASSAEKTGGTRKLGEDTLGRRIGNAGEYLASSSKAPPRAAAGNPSHTARGGGTAWPIPHKAIHPVPTFMGEASTSSTLELLLQYAHPIHSLSAALGMAVAHDTSVQVPQAAFCSVCTSAAAFEMAIPADNRVPVSTAAGDTSRRKSPPTSSLAAGFNSIPGRKKPLPNSPSDDVEGEADAEAEGTSGDDQEGNTGSRTHWHEWKVLHLTEVREKAELQRQSRSGRQKTKENDKLMWEK</sequence>
<feature type="region of interest" description="Disordered" evidence="1">
    <location>
        <begin position="286"/>
        <end position="311"/>
    </location>
</feature>
<gene>
    <name evidence="2" type="ORF">R1sor_025607</name>
</gene>
<feature type="compositionally biased region" description="Acidic residues" evidence="1">
    <location>
        <begin position="245"/>
        <end position="264"/>
    </location>
</feature>
<evidence type="ECO:0000313" key="3">
    <source>
        <dbReference type="Proteomes" id="UP001633002"/>
    </source>
</evidence>
<feature type="compositionally biased region" description="Low complexity" evidence="1">
    <location>
        <begin position="103"/>
        <end position="114"/>
    </location>
</feature>
<dbReference type="AlphaFoldDB" id="A0ABD3GB44"/>
<keyword evidence="3" id="KW-1185">Reference proteome</keyword>
<dbReference type="EMBL" id="JBJQOH010000008">
    <property type="protein sequence ID" value="KAL3675659.1"/>
    <property type="molecule type" value="Genomic_DNA"/>
</dbReference>
<accession>A0ABD3GB44</accession>
<name>A0ABD3GB44_9MARC</name>
<organism evidence="2 3">
    <name type="scientific">Riccia sorocarpa</name>
    <dbReference type="NCBI Taxonomy" id="122646"/>
    <lineage>
        <taxon>Eukaryota</taxon>
        <taxon>Viridiplantae</taxon>
        <taxon>Streptophyta</taxon>
        <taxon>Embryophyta</taxon>
        <taxon>Marchantiophyta</taxon>
        <taxon>Marchantiopsida</taxon>
        <taxon>Marchantiidae</taxon>
        <taxon>Marchantiales</taxon>
        <taxon>Ricciaceae</taxon>
        <taxon>Riccia</taxon>
    </lineage>
</organism>
<comment type="caution">
    <text evidence="2">The sequence shown here is derived from an EMBL/GenBank/DDBJ whole genome shotgun (WGS) entry which is preliminary data.</text>
</comment>
<dbReference type="Proteomes" id="UP001633002">
    <property type="component" value="Unassembled WGS sequence"/>
</dbReference>
<reference evidence="2 3" key="1">
    <citation type="submission" date="2024-09" db="EMBL/GenBank/DDBJ databases">
        <title>Chromosome-scale assembly of Riccia sorocarpa.</title>
        <authorList>
            <person name="Paukszto L."/>
        </authorList>
    </citation>
    <scope>NUCLEOTIDE SEQUENCE [LARGE SCALE GENOMIC DNA]</scope>
    <source>
        <strain evidence="2">LP-2024</strain>
        <tissue evidence="2">Aerial parts of the thallus</tissue>
    </source>
</reference>
<proteinExistence type="predicted"/>
<feature type="compositionally biased region" description="Basic and acidic residues" evidence="1">
    <location>
        <begin position="300"/>
        <end position="311"/>
    </location>
</feature>